<evidence type="ECO:0000259" key="9">
    <source>
        <dbReference type="Pfam" id="PF00171"/>
    </source>
</evidence>
<dbReference type="GO" id="GO:0006081">
    <property type="term" value="P:aldehyde metabolic process"/>
    <property type="evidence" value="ECO:0007669"/>
    <property type="project" value="InterPro"/>
</dbReference>
<evidence type="ECO:0000256" key="2">
    <source>
        <dbReference type="ARBA" id="ARBA00023002"/>
    </source>
</evidence>
<feature type="active site" evidence="6 7">
    <location>
        <position position="249"/>
    </location>
</feature>
<evidence type="ECO:0000256" key="6">
    <source>
        <dbReference type="PIRSR" id="PIRSR036492-1"/>
    </source>
</evidence>
<dbReference type="FunFam" id="3.40.605.10:FF:000007">
    <property type="entry name" value="NAD/NADP-dependent betaine aldehyde dehydrogenase"/>
    <property type="match status" value="1"/>
</dbReference>
<sequence length="481" mass="51918">MLRKTDFFIDGRWVAPVTPKELEVINPADEQPFAVISLGSSADVDKAVAAARQAFENWSRTGREERLAYLEKLLEVYKKRMPEMSKAISSEMGAPMKLATEAQASVGAYHIKNFIRELKEFEFEHQLSEIAPNDRIVHEPIGVCGLITPWNWPMNQVTLKVVPAIAVGCTVVLKPSEIAPMSSMLFAEIMEEAGFPAGVFNLVNGDGPSVGEAMSRHPGIDMMSFTGSTRAGVAVTRASAETVKRVTLELGGKSPNIVFADSDVPAAVRRGVAHCFENTGQSCNAPTRMLVERSIYDQAVEVAREAADETKVGNPVEDGGHIGPVVSAAQFDKIQGLIEAGIKEGARLVAGGTGRPEGFNRGYFVRPTIFADVSNDMRIAQEEVFGPVLAMIPFDTEDQAIEIANDTPYGLSGYVQTGSQERAHRVARRLRSGMVQINGASRGPGSPFGGYKQSGLGREGGKWGLEDFLEVKSVSGWNTGA</sequence>
<dbReference type="InterPro" id="IPR016160">
    <property type="entry name" value="Ald_DH_CS_CYS"/>
</dbReference>
<dbReference type="InterPro" id="IPR015590">
    <property type="entry name" value="Aldehyde_DH_dom"/>
</dbReference>
<comment type="caution">
    <text evidence="10">The sequence shown here is derived from an EMBL/GenBank/DDBJ whole genome shotgun (WGS) entry which is preliminary data.</text>
</comment>
<evidence type="ECO:0000313" key="10">
    <source>
        <dbReference type="EMBL" id="PWJ73585.1"/>
    </source>
</evidence>
<dbReference type="GO" id="GO:0004029">
    <property type="term" value="F:aldehyde dehydrogenase (NAD+) activity"/>
    <property type="evidence" value="ECO:0007669"/>
    <property type="project" value="UniProtKB-EC"/>
</dbReference>
<dbReference type="OrthoDB" id="9812625at2"/>
<evidence type="ECO:0000256" key="3">
    <source>
        <dbReference type="ARBA" id="ARBA00023097"/>
    </source>
</evidence>
<dbReference type="AlphaFoldDB" id="A0A316BKW7"/>
<keyword evidence="11" id="KW-1185">Reference proteome</keyword>
<dbReference type="Gene3D" id="3.40.309.10">
    <property type="entry name" value="Aldehyde Dehydrogenase, Chain A, domain 2"/>
    <property type="match status" value="1"/>
</dbReference>
<dbReference type="FunFam" id="3.40.309.10:FF:000012">
    <property type="entry name" value="Betaine aldehyde dehydrogenase"/>
    <property type="match status" value="1"/>
</dbReference>
<dbReference type="Gene3D" id="3.40.605.10">
    <property type="entry name" value="Aldehyde Dehydrogenase, Chain A, domain 1"/>
    <property type="match status" value="1"/>
</dbReference>
<feature type="domain" description="Aldehyde dehydrogenase" evidence="9">
    <location>
        <begin position="13"/>
        <end position="474"/>
    </location>
</feature>
<dbReference type="PANTHER" id="PTHR42804:SF1">
    <property type="entry name" value="ALDEHYDE DEHYDROGENASE-RELATED"/>
    <property type="match status" value="1"/>
</dbReference>
<dbReference type="SUPFAM" id="SSF53720">
    <property type="entry name" value="ALDH-like"/>
    <property type="match status" value="1"/>
</dbReference>
<dbReference type="InterPro" id="IPR016162">
    <property type="entry name" value="Ald_DH_N"/>
</dbReference>
<dbReference type="PIRSF" id="PIRSF036492">
    <property type="entry name" value="ALDH"/>
    <property type="match status" value="1"/>
</dbReference>
<name>A0A316BKW7_PSESE</name>
<dbReference type="InterPro" id="IPR016163">
    <property type="entry name" value="Ald_DH_C"/>
</dbReference>
<keyword evidence="2 5" id="KW-0560">Oxidoreductase</keyword>
<dbReference type="PROSITE" id="PS00687">
    <property type="entry name" value="ALDEHYDE_DEHYDR_GLU"/>
    <property type="match status" value="1"/>
</dbReference>
<evidence type="ECO:0000313" key="11">
    <source>
        <dbReference type="Proteomes" id="UP000245396"/>
    </source>
</evidence>
<reference evidence="10 11" key="1">
    <citation type="submission" date="2018-05" db="EMBL/GenBank/DDBJ databases">
        <title>Genomic Encyclopedia of Type Strains, Phase IV (KMG-IV): sequencing the most valuable type-strain genomes for metagenomic binning, comparative biology and taxonomic classification.</title>
        <authorList>
            <person name="Goeker M."/>
        </authorList>
    </citation>
    <scope>NUCLEOTIDE SEQUENCE [LARGE SCALE GENOMIC DNA]</scope>
    <source>
        <strain evidence="10 11">DSM 6986</strain>
    </source>
</reference>
<keyword evidence="3" id="KW-0558">Oxidation</keyword>
<feature type="active site" evidence="6">
    <location>
        <position position="283"/>
    </location>
</feature>
<dbReference type="RefSeq" id="WP_109614849.1">
    <property type="nucleotide sequence ID" value="NZ_QGGG01000026.1"/>
</dbReference>
<dbReference type="InterPro" id="IPR016161">
    <property type="entry name" value="Ald_DH/histidinol_DH"/>
</dbReference>
<dbReference type="Proteomes" id="UP000245396">
    <property type="component" value="Unassembled WGS sequence"/>
</dbReference>
<organism evidence="10 11">
    <name type="scientific">Pseudaminobacter salicylatoxidans</name>
    <dbReference type="NCBI Taxonomy" id="93369"/>
    <lineage>
        <taxon>Bacteria</taxon>
        <taxon>Pseudomonadati</taxon>
        <taxon>Pseudomonadota</taxon>
        <taxon>Alphaproteobacteria</taxon>
        <taxon>Hyphomicrobiales</taxon>
        <taxon>Phyllobacteriaceae</taxon>
        <taxon>Pseudaminobacter</taxon>
    </lineage>
</organism>
<dbReference type="STRING" id="1192868.GCA_000304395_02499"/>
<gene>
    <name evidence="10" type="ORF">C7441_12616</name>
</gene>
<dbReference type="Pfam" id="PF00171">
    <property type="entry name" value="Aldedh"/>
    <property type="match status" value="1"/>
</dbReference>
<dbReference type="CDD" id="cd07138">
    <property type="entry name" value="ALDH_CddD_SSP0762"/>
    <property type="match status" value="1"/>
</dbReference>
<dbReference type="PANTHER" id="PTHR42804">
    <property type="entry name" value="ALDEHYDE DEHYDROGENASE"/>
    <property type="match status" value="1"/>
</dbReference>
<evidence type="ECO:0000256" key="7">
    <source>
        <dbReference type="PROSITE-ProRule" id="PRU10007"/>
    </source>
</evidence>
<accession>A0A316BKW7</accession>
<proteinExistence type="inferred from homology"/>
<dbReference type="InterPro" id="IPR012394">
    <property type="entry name" value="Aldehyde_DH_NAD(P)"/>
</dbReference>
<evidence type="ECO:0000256" key="8">
    <source>
        <dbReference type="RuleBase" id="RU003345"/>
    </source>
</evidence>
<dbReference type="PROSITE" id="PS00070">
    <property type="entry name" value="ALDEHYDE_DEHYDR_CYS"/>
    <property type="match status" value="1"/>
</dbReference>
<dbReference type="InterPro" id="IPR029510">
    <property type="entry name" value="Ald_DH_CS_GLU"/>
</dbReference>
<comment type="similarity">
    <text evidence="1 5 8">Belongs to the aldehyde dehydrogenase family.</text>
</comment>
<protein>
    <recommendedName>
        <fullName evidence="5">Aldehyde dehydrogenase</fullName>
    </recommendedName>
</protein>
<dbReference type="EMBL" id="QGGG01000026">
    <property type="protein sequence ID" value="PWJ73585.1"/>
    <property type="molecule type" value="Genomic_DNA"/>
</dbReference>
<evidence type="ECO:0000256" key="5">
    <source>
        <dbReference type="PIRNR" id="PIRNR036492"/>
    </source>
</evidence>
<evidence type="ECO:0000256" key="1">
    <source>
        <dbReference type="ARBA" id="ARBA00009986"/>
    </source>
</evidence>
<evidence type="ECO:0000256" key="4">
    <source>
        <dbReference type="ARBA" id="ARBA00049194"/>
    </source>
</evidence>
<comment type="catalytic activity">
    <reaction evidence="4">
        <text>an aldehyde + NAD(+) + H2O = a carboxylate + NADH + 2 H(+)</text>
        <dbReference type="Rhea" id="RHEA:16185"/>
        <dbReference type="ChEBI" id="CHEBI:15377"/>
        <dbReference type="ChEBI" id="CHEBI:15378"/>
        <dbReference type="ChEBI" id="CHEBI:17478"/>
        <dbReference type="ChEBI" id="CHEBI:29067"/>
        <dbReference type="ChEBI" id="CHEBI:57540"/>
        <dbReference type="ChEBI" id="CHEBI:57945"/>
        <dbReference type="EC" id="1.2.1.3"/>
    </reaction>
</comment>